<protein>
    <submittedName>
        <fullName evidence="1">Uncharacterized protein</fullName>
    </submittedName>
</protein>
<evidence type="ECO:0000313" key="1">
    <source>
        <dbReference type="EMBL" id="AXC13579.1"/>
    </source>
</evidence>
<accession>A0A2Z5G3D8</accession>
<dbReference type="EMBL" id="CP030840">
    <property type="protein sequence ID" value="AXC13579.1"/>
    <property type="molecule type" value="Genomic_DNA"/>
</dbReference>
<dbReference type="KEGG" id="abas:ACPOL_4304"/>
<keyword evidence="2" id="KW-1185">Reference proteome</keyword>
<dbReference type="AlphaFoldDB" id="A0A2Z5G3D8"/>
<dbReference type="Proteomes" id="UP000253606">
    <property type="component" value="Chromosome"/>
</dbReference>
<gene>
    <name evidence="1" type="ORF">ACPOL_4304</name>
</gene>
<reference evidence="1 2" key="1">
    <citation type="journal article" date="2018" name="Front. Microbiol.">
        <title>Hydrolytic Capabilities as a Key to Environmental Success: Chitinolytic and Cellulolytic Acidobacteria From Acidic Sub-arctic Soils and Boreal Peatlands.</title>
        <authorList>
            <person name="Belova S.E."/>
            <person name="Ravin N.V."/>
            <person name="Pankratov T.A."/>
            <person name="Rakitin A.L."/>
            <person name="Ivanova A.A."/>
            <person name="Beletsky A.V."/>
            <person name="Mardanov A.V."/>
            <person name="Sinninghe Damste J.S."/>
            <person name="Dedysh S.N."/>
        </authorList>
    </citation>
    <scope>NUCLEOTIDE SEQUENCE [LARGE SCALE GENOMIC DNA]</scope>
    <source>
        <strain evidence="1 2">SBC82</strain>
    </source>
</reference>
<evidence type="ECO:0000313" key="2">
    <source>
        <dbReference type="Proteomes" id="UP000253606"/>
    </source>
</evidence>
<sequence>MIAGTIVLLVALFGVHGWKQEHDARLKAANENGQQQKQIEGLVQQQTKAQLALKTRLSSIEEQRRRPVTATQLITDADVLADLPEPLEVHTAPKDSATQATPGAQTVVIPEVDFKVIRDAELTCQENDVKLNACVATQQNNGEQLKLTQAERDEWKTAAKGGSVWHRAVGAAKWFAIGTGTGVVVYALAHHK</sequence>
<proteinExistence type="predicted"/>
<organism evidence="1 2">
    <name type="scientific">Acidisarcina polymorpha</name>
    <dbReference type="NCBI Taxonomy" id="2211140"/>
    <lineage>
        <taxon>Bacteria</taxon>
        <taxon>Pseudomonadati</taxon>
        <taxon>Acidobacteriota</taxon>
        <taxon>Terriglobia</taxon>
        <taxon>Terriglobales</taxon>
        <taxon>Acidobacteriaceae</taxon>
        <taxon>Acidisarcina</taxon>
    </lineage>
</organism>
<name>A0A2Z5G3D8_9BACT</name>